<gene>
    <name evidence="2" type="primary">LOC107227253</name>
</gene>
<proteinExistence type="predicted"/>
<evidence type="ECO:0000313" key="2">
    <source>
        <dbReference type="RefSeq" id="XP_046591607.1"/>
    </source>
</evidence>
<dbReference type="Proteomes" id="UP000829291">
    <property type="component" value="Chromosome 3"/>
</dbReference>
<name>A0ABM3FUC5_NEOLC</name>
<dbReference type="RefSeq" id="XP_046591607.1">
    <property type="nucleotide sequence ID" value="XM_046735651.1"/>
</dbReference>
<reference evidence="2" key="1">
    <citation type="submission" date="2025-08" db="UniProtKB">
        <authorList>
            <consortium name="RefSeq"/>
        </authorList>
    </citation>
    <scope>IDENTIFICATION</scope>
    <source>
        <tissue evidence="2">Thorax and Abdomen</tissue>
    </source>
</reference>
<protein>
    <submittedName>
        <fullName evidence="2">Uncharacterized protein LOC107227253 isoform X1</fullName>
    </submittedName>
</protein>
<sequence>MASNHSETLCLGPVQSPRVHLECDISANDAKVSFALCECGDTFYTMRIIRIAIFFLCAGLVSCEEDSEGDAAAALVEAARALFNDKETVGGLQGMASAFMQSGAGKQVNEMLAGGNGNGAGQILSGIGSLLAGAGGQGGGNPLVNSVLESFMQSGKGASRSRRESESEGNGGFDFETMINMASMFMGDNPGANAEGIMGFLPMLLQNFGGDGSAGGSSGVKKHDHSGHSWFLPPILENAHIMWEHFSNSELGQTLWKNSGLANIVGTMTNQDGSLQYEKIFQSFENPSFRRRWVRSLTNYVADWISHVSDPATRQRYLTTVQYVGNGFLKSQGYPKSAMFDPAKPAESLSRLTDATAKRFLNMKIDSQKYVRPALAYFQELTSLASQKGFIVSHINANELSNKLSNTMNNDFIEPLLKVYRAYKWGTKRPECAAHILCVINEKDKEPSPTLRQGLTRFASYPAAWFLSNRIGQNFWTLYAAVSESERCFAKHPVDCSDFHEEEVRVTTEAIHSEL</sequence>
<accession>A0ABM3FUC5</accession>
<evidence type="ECO:0000313" key="1">
    <source>
        <dbReference type="Proteomes" id="UP000829291"/>
    </source>
</evidence>
<organism evidence="1 2">
    <name type="scientific">Neodiprion lecontei</name>
    <name type="common">Redheaded pine sawfly</name>
    <dbReference type="NCBI Taxonomy" id="441921"/>
    <lineage>
        <taxon>Eukaryota</taxon>
        <taxon>Metazoa</taxon>
        <taxon>Ecdysozoa</taxon>
        <taxon>Arthropoda</taxon>
        <taxon>Hexapoda</taxon>
        <taxon>Insecta</taxon>
        <taxon>Pterygota</taxon>
        <taxon>Neoptera</taxon>
        <taxon>Endopterygota</taxon>
        <taxon>Hymenoptera</taxon>
        <taxon>Tenthredinoidea</taxon>
        <taxon>Diprionidae</taxon>
        <taxon>Diprioninae</taxon>
        <taxon>Neodiprion</taxon>
    </lineage>
</organism>
<dbReference type="GeneID" id="107227253"/>
<keyword evidence="1" id="KW-1185">Reference proteome</keyword>